<comment type="cofactor">
    <cofactor evidence="4">
        <name>Mg(2+)</name>
        <dbReference type="ChEBI" id="CHEBI:18420"/>
    </cofactor>
</comment>
<keyword evidence="4" id="KW-1003">Cell membrane</keyword>
<evidence type="ECO:0000256" key="4">
    <source>
        <dbReference type="HAMAP-Rule" id="MF_02095"/>
    </source>
</evidence>
<accession>A0ABW6BUA1</accession>
<comment type="subcellular location">
    <subcellularLocation>
        <location evidence="4">Cell membrane</location>
        <topology evidence="4">Peripheral membrane protein</topology>
        <orientation evidence="4">Cytoplasmic side</orientation>
    </subcellularLocation>
</comment>
<comment type="caution">
    <text evidence="5">The sequence shown here is derived from an EMBL/GenBank/DDBJ whole genome shotgun (WGS) entry which is preliminary data.</text>
</comment>
<dbReference type="SUPFAM" id="SSF56655">
    <property type="entry name" value="Carbohydrate phosphatase"/>
    <property type="match status" value="1"/>
</dbReference>
<dbReference type="InterPro" id="IPR000760">
    <property type="entry name" value="Inositol_monophosphatase-like"/>
</dbReference>
<dbReference type="PANTHER" id="PTHR43028:SF5">
    <property type="entry name" value="3'(2'),5'-BISPHOSPHATE NUCLEOTIDASE 1"/>
    <property type="match status" value="1"/>
</dbReference>
<dbReference type="Gene3D" id="3.40.190.80">
    <property type="match status" value="1"/>
</dbReference>
<dbReference type="RefSeq" id="WP_377484336.1">
    <property type="nucleotide sequence ID" value="NZ_JBHUOX010000006.1"/>
</dbReference>
<sequence>MDLTNRIALAAIEAGKEILHVYENEFSVAYKSDQSPLTLADQKAHDVISYYLKQTPYPILSEEGRDVPFEKRANWPCYWLVDPLDGTKEFVKRNGEFTVNIALIKEGIPVLGVVYAPVKQWLYIGESGEGAWKLELKEHQFPDNWKEAGERLPSKAEEDRKYTVVGSRTHASEETKEFIAKLQEAHGDIAFVSMGSSLKLCLVAEGVADIYPRMAPTMEWDTAAGDAIVSSAGYRVVQYENDAPLQYNKENLLNPWFVVKR</sequence>
<evidence type="ECO:0000256" key="2">
    <source>
        <dbReference type="ARBA" id="ARBA00022723"/>
    </source>
</evidence>
<comment type="function">
    <text evidence="4">Converts adenosine-3',5'-bisphosphate (PAP) to AMP.</text>
</comment>
<evidence type="ECO:0000256" key="1">
    <source>
        <dbReference type="ARBA" id="ARBA00001625"/>
    </source>
</evidence>
<dbReference type="Pfam" id="PF00459">
    <property type="entry name" value="Inositol_P"/>
    <property type="match status" value="1"/>
</dbReference>
<evidence type="ECO:0000256" key="3">
    <source>
        <dbReference type="ARBA" id="ARBA00022842"/>
    </source>
</evidence>
<feature type="binding site" evidence="4">
    <location>
        <position position="82"/>
    </location>
    <ligand>
        <name>Mg(2+)</name>
        <dbReference type="ChEBI" id="CHEBI:18420"/>
        <label>1</label>
    </ligand>
</feature>
<evidence type="ECO:0000313" key="5">
    <source>
        <dbReference type="EMBL" id="MFD3000865.1"/>
    </source>
</evidence>
<evidence type="ECO:0000313" key="6">
    <source>
        <dbReference type="Proteomes" id="UP001597641"/>
    </source>
</evidence>
<keyword evidence="3 4" id="KW-0460">Magnesium</keyword>
<keyword evidence="4 5" id="KW-0378">Hydrolase</keyword>
<dbReference type="InterPro" id="IPR006240">
    <property type="entry name" value="CysQ"/>
</dbReference>
<name>A0ABW6BUA1_9BACT</name>
<feature type="binding site" evidence="4">
    <location>
        <position position="62"/>
    </location>
    <ligand>
        <name>Mg(2+)</name>
        <dbReference type="ChEBI" id="CHEBI:18420"/>
        <label>1</label>
    </ligand>
</feature>
<dbReference type="InterPro" id="IPR050725">
    <property type="entry name" value="CysQ/Inositol_MonoPase"/>
</dbReference>
<dbReference type="NCBIfam" id="TIGR01331">
    <property type="entry name" value="bisphos_cysQ"/>
    <property type="match status" value="1"/>
</dbReference>
<gene>
    <name evidence="4 5" type="primary">cysQ</name>
    <name evidence="5" type="ORF">ACFS7Z_10870</name>
</gene>
<feature type="binding site" evidence="4">
    <location>
        <begin position="84"/>
        <end position="87"/>
    </location>
    <ligand>
        <name>substrate</name>
    </ligand>
</feature>
<feature type="binding site" evidence="4">
    <location>
        <position position="84"/>
    </location>
    <ligand>
        <name>Mg(2+)</name>
        <dbReference type="ChEBI" id="CHEBI:18420"/>
        <label>1</label>
    </ligand>
</feature>
<keyword evidence="4" id="KW-0472">Membrane</keyword>
<comment type="similarity">
    <text evidence="4">Belongs to the inositol monophosphatase superfamily. CysQ family.</text>
</comment>
<dbReference type="EC" id="3.1.3.7" evidence="4"/>
<feature type="binding site" evidence="4">
    <location>
        <position position="62"/>
    </location>
    <ligand>
        <name>substrate</name>
    </ligand>
</feature>
<dbReference type="CDD" id="cd01638">
    <property type="entry name" value="CysQ"/>
    <property type="match status" value="1"/>
</dbReference>
<dbReference type="HAMAP" id="MF_02095">
    <property type="entry name" value="CysQ"/>
    <property type="match status" value="1"/>
</dbReference>
<keyword evidence="6" id="KW-1185">Reference proteome</keyword>
<keyword evidence="2 4" id="KW-0479">Metal-binding</keyword>
<organism evidence="5 6">
    <name type="scientific">Pontibacter toksunensis</name>
    <dbReference type="NCBI Taxonomy" id="1332631"/>
    <lineage>
        <taxon>Bacteria</taxon>
        <taxon>Pseudomonadati</taxon>
        <taxon>Bacteroidota</taxon>
        <taxon>Cytophagia</taxon>
        <taxon>Cytophagales</taxon>
        <taxon>Hymenobacteraceae</taxon>
        <taxon>Pontibacter</taxon>
    </lineage>
</organism>
<feature type="binding site" evidence="4">
    <location>
        <position position="85"/>
    </location>
    <ligand>
        <name>Mg(2+)</name>
        <dbReference type="ChEBI" id="CHEBI:18420"/>
        <label>2</label>
    </ligand>
</feature>
<feature type="binding site" evidence="4">
    <location>
        <position position="221"/>
    </location>
    <ligand>
        <name>substrate</name>
    </ligand>
</feature>
<feature type="binding site" evidence="4">
    <location>
        <position position="82"/>
    </location>
    <ligand>
        <name>Mg(2+)</name>
        <dbReference type="ChEBI" id="CHEBI:18420"/>
        <label>2</label>
    </ligand>
</feature>
<proteinExistence type="inferred from homology"/>
<dbReference type="Proteomes" id="UP001597641">
    <property type="component" value="Unassembled WGS sequence"/>
</dbReference>
<comment type="catalytic activity">
    <reaction evidence="1 4">
        <text>adenosine 3',5'-bisphosphate + H2O = AMP + phosphate</text>
        <dbReference type="Rhea" id="RHEA:10040"/>
        <dbReference type="ChEBI" id="CHEBI:15377"/>
        <dbReference type="ChEBI" id="CHEBI:43474"/>
        <dbReference type="ChEBI" id="CHEBI:58343"/>
        <dbReference type="ChEBI" id="CHEBI:456215"/>
        <dbReference type="EC" id="3.1.3.7"/>
    </reaction>
</comment>
<reference evidence="6" key="1">
    <citation type="journal article" date="2019" name="Int. J. Syst. Evol. Microbiol.">
        <title>The Global Catalogue of Microorganisms (GCM) 10K type strain sequencing project: providing services to taxonomists for standard genome sequencing and annotation.</title>
        <authorList>
            <consortium name="The Broad Institute Genomics Platform"/>
            <consortium name="The Broad Institute Genome Sequencing Center for Infectious Disease"/>
            <person name="Wu L."/>
            <person name="Ma J."/>
        </authorList>
    </citation>
    <scope>NUCLEOTIDE SEQUENCE [LARGE SCALE GENOMIC DNA]</scope>
    <source>
        <strain evidence="6">KCTC 23984</strain>
    </source>
</reference>
<feature type="binding site" evidence="4">
    <location>
        <position position="221"/>
    </location>
    <ligand>
        <name>Mg(2+)</name>
        <dbReference type="ChEBI" id="CHEBI:18420"/>
        <label>2</label>
    </ligand>
</feature>
<dbReference type="EMBL" id="JBHUOX010000006">
    <property type="protein sequence ID" value="MFD3000865.1"/>
    <property type="molecule type" value="Genomic_DNA"/>
</dbReference>
<protein>
    <recommendedName>
        <fullName evidence="4">3'(2'),5'-bisphosphate nucleotidase CysQ</fullName>
        <ecNumber evidence="4">3.1.3.7</ecNumber>
    </recommendedName>
    <alternativeName>
        <fullName evidence="4">3'(2'),5-bisphosphonucleoside 3'(2')-phosphohydrolase</fullName>
    </alternativeName>
    <alternativeName>
        <fullName evidence="4">3'-phosphoadenosine 5'-phosphate phosphatase</fullName>
        <shortName evidence="4">PAP phosphatase</shortName>
    </alternativeName>
</protein>
<dbReference type="Gene3D" id="3.30.540.10">
    <property type="entry name" value="Fructose-1,6-Bisphosphatase, subunit A, domain 1"/>
    <property type="match status" value="1"/>
</dbReference>
<dbReference type="InterPro" id="IPR020583">
    <property type="entry name" value="Inositol_monoP_metal-BS"/>
</dbReference>
<dbReference type="PROSITE" id="PS00629">
    <property type="entry name" value="IMP_1"/>
    <property type="match status" value="1"/>
</dbReference>
<dbReference type="PANTHER" id="PTHR43028">
    <property type="entry name" value="3'(2'),5'-BISPHOSPHATE NUCLEOTIDASE 1"/>
    <property type="match status" value="1"/>
</dbReference>
<dbReference type="GO" id="GO:0008441">
    <property type="term" value="F:3'(2'),5'-bisphosphate nucleotidase activity"/>
    <property type="evidence" value="ECO:0007669"/>
    <property type="project" value="UniProtKB-EC"/>
</dbReference>